<evidence type="ECO:0000313" key="1">
    <source>
        <dbReference type="EMBL" id="SDN81005.1"/>
    </source>
</evidence>
<proteinExistence type="predicted"/>
<dbReference type="EMBL" id="FNIJ01000005">
    <property type="protein sequence ID" value="SDN81005.1"/>
    <property type="molecule type" value="Genomic_DNA"/>
</dbReference>
<organism evidence="1 2">
    <name type="scientific">Pseudomonas jinjuensis</name>
    <dbReference type="NCBI Taxonomy" id="198616"/>
    <lineage>
        <taxon>Bacteria</taxon>
        <taxon>Pseudomonadati</taxon>
        <taxon>Pseudomonadota</taxon>
        <taxon>Gammaproteobacteria</taxon>
        <taxon>Pseudomonadales</taxon>
        <taxon>Pseudomonadaceae</taxon>
        <taxon>Pseudomonas</taxon>
    </lineage>
</organism>
<evidence type="ECO:0000313" key="2">
    <source>
        <dbReference type="Proteomes" id="UP000242957"/>
    </source>
</evidence>
<reference evidence="2" key="1">
    <citation type="submission" date="2016-10" db="EMBL/GenBank/DDBJ databases">
        <authorList>
            <person name="Varghese N."/>
            <person name="Submissions S."/>
        </authorList>
    </citation>
    <scope>NUCLEOTIDE SEQUENCE [LARGE SCALE GENOMIC DNA]</scope>
    <source>
        <strain evidence="2">JCM 21621</strain>
    </source>
</reference>
<dbReference type="STRING" id="198616.SAMN05216193_105150"/>
<protein>
    <recommendedName>
        <fullName evidence="3">TnsA endonuclease N terminal</fullName>
    </recommendedName>
</protein>
<dbReference type="AlphaFoldDB" id="A0A1H0EEZ4"/>
<keyword evidence="2" id="KW-1185">Reference proteome</keyword>
<name>A0A1H0EEZ4_9PSED</name>
<sequence length="226" mass="26146">MPNKTPENAFLARLRSRRSTRSYLWLVYSHKKRDDLVLESNQELAHWLLNIEFDSDIVDFWIPTADELYGDQVGGRRTRPDVVARNSSGILEWHEVKAGYVDEVRSSEQIIKQRELAENNGALYRLFDESTRTARQYELLPRLRLMHFIAVTRNQSQMNHVQKTVCEYVKLEQEGTFGGLLHAFPMLAPTHLVSAMVRLTIEGVVALEIEESTPTQRTTWSFRGPS</sequence>
<accession>A0A1H0EEZ4</accession>
<gene>
    <name evidence="1" type="ORF">SAMN05216193_105150</name>
</gene>
<evidence type="ECO:0008006" key="3">
    <source>
        <dbReference type="Google" id="ProtNLM"/>
    </source>
</evidence>
<dbReference type="Proteomes" id="UP000242957">
    <property type="component" value="Unassembled WGS sequence"/>
</dbReference>